<evidence type="ECO:0000256" key="1">
    <source>
        <dbReference type="SAM" id="MobiDB-lite"/>
    </source>
</evidence>
<keyword evidence="3" id="KW-1185">Reference proteome</keyword>
<accession>A0ABR1HWA0</accession>
<gene>
    <name evidence="2" type="ORF">QQX98_000016</name>
</gene>
<evidence type="ECO:0000313" key="3">
    <source>
        <dbReference type="Proteomes" id="UP001498476"/>
    </source>
</evidence>
<dbReference type="EMBL" id="JAZAVJ010000001">
    <property type="protein sequence ID" value="KAK7425102.1"/>
    <property type="molecule type" value="Genomic_DNA"/>
</dbReference>
<feature type="compositionally biased region" description="Basic and acidic residues" evidence="1">
    <location>
        <begin position="1"/>
        <end position="12"/>
    </location>
</feature>
<proteinExistence type="predicted"/>
<comment type="caution">
    <text evidence="2">The sequence shown here is derived from an EMBL/GenBank/DDBJ whole genome shotgun (WGS) entry which is preliminary data.</text>
</comment>
<reference evidence="2 3" key="1">
    <citation type="journal article" date="2025" name="Microbiol. Resour. Announc.">
        <title>Draft genome sequences for Neonectria magnoliae and Neonectria punicea, canker pathogens of Liriodendron tulipifera and Acer saccharum in West Virginia.</title>
        <authorList>
            <person name="Petronek H.M."/>
            <person name="Kasson M.T."/>
            <person name="Metheny A.M."/>
            <person name="Stauder C.M."/>
            <person name="Lovett B."/>
            <person name="Lynch S.C."/>
            <person name="Garnas J.R."/>
            <person name="Kasson L.R."/>
            <person name="Stajich J.E."/>
        </authorList>
    </citation>
    <scope>NUCLEOTIDE SEQUENCE [LARGE SCALE GENOMIC DNA]</scope>
    <source>
        <strain evidence="2 3">NRRL 64653</strain>
    </source>
</reference>
<feature type="region of interest" description="Disordered" evidence="1">
    <location>
        <begin position="1"/>
        <end position="39"/>
    </location>
</feature>
<evidence type="ECO:0000313" key="2">
    <source>
        <dbReference type="EMBL" id="KAK7425102.1"/>
    </source>
</evidence>
<dbReference type="Proteomes" id="UP001498476">
    <property type="component" value="Unassembled WGS sequence"/>
</dbReference>
<organism evidence="2 3">
    <name type="scientific">Neonectria punicea</name>
    <dbReference type="NCBI Taxonomy" id="979145"/>
    <lineage>
        <taxon>Eukaryota</taxon>
        <taxon>Fungi</taxon>
        <taxon>Dikarya</taxon>
        <taxon>Ascomycota</taxon>
        <taxon>Pezizomycotina</taxon>
        <taxon>Sordariomycetes</taxon>
        <taxon>Hypocreomycetidae</taxon>
        <taxon>Hypocreales</taxon>
        <taxon>Nectriaceae</taxon>
        <taxon>Neonectria</taxon>
    </lineage>
</organism>
<protein>
    <submittedName>
        <fullName evidence="2">Uncharacterized protein</fullName>
    </submittedName>
</protein>
<name>A0ABR1HWA0_9HYPO</name>
<sequence>MTDPVEGERQDSGHSNAGVEESGSGSSPEPPPRDHAADRAAFQSIVDALPPIQSWSSSTISSLKATVNDKFPEADWDADSKWTKRAINAILSTNQGWTWLRLKRCSNAEYFSLSTHTIALLNDLFYSHALDEVDARVEEGDYDAPLDLFPDFGIGYPIFRVDYGNDEQFQLYKLCWDRFLEKEFYRGEALDREDDINWYWVEDRPRLDGKGPREVQR</sequence>